<keyword evidence="3" id="KW-1185">Reference proteome</keyword>
<keyword evidence="1" id="KW-0812">Transmembrane</keyword>
<keyword evidence="1" id="KW-0472">Membrane</keyword>
<organism evidence="2 3">
    <name type="scientific">Lunatimonas lonarensis</name>
    <dbReference type="NCBI Taxonomy" id="1232681"/>
    <lineage>
        <taxon>Bacteria</taxon>
        <taxon>Pseudomonadati</taxon>
        <taxon>Bacteroidota</taxon>
        <taxon>Cytophagia</taxon>
        <taxon>Cytophagales</taxon>
        <taxon>Cyclobacteriaceae</taxon>
    </lineage>
</organism>
<evidence type="ECO:0000313" key="2">
    <source>
        <dbReference type="EMBL" id="EON75181.1"/>
    </source>
</evidence>
<name>R7ZM52_9BACT</name>
<feature type="transmembrane region" description="Helical" evidence="1">
    <location>
        <begin position="33"/>
        <end position="55"/>
    </location>
</feature>
<feature type="transmembrane region" description="Helical" evidence="1">
    <location>
        <begin position="132"/>
        <end position="149"/>
    </location>
</feature>
<evidence type="ECO:0000313" key="3">
    <source>
        <dbReference type="Proteomes" id="UP000013909"/>
    </source>
</evidence>
<dbReference type="PATRIC" id="fig|1288963.3.peg.4340"/>
<dbReference type="InterPro" id="IPR007354">
    <property type="entry name" value="CruF-like"/>
</dbReference>
<gene>
    <name evidence="2" type="ORF">ADIS_4352</name>
</gene>
<keyword evidence="1" id="KW-1133">Transmembrane helix</keyword>
<feature type="transmembrane region" description="Helical" evidence="1">
    <location>
        <begin position="103"/>
        <end position="120"/>
    </location>
</feature>
<dbReference type="Pfam" id="PF04240">
    <property type="entry name" value="Caroten_synth"/>
    <property type="match status" value="1"/>
</dbReference>
<comment type="caution">
    <text evidence="2">The sequence shown here is derived from an EMBL/GenBank/DDBJ whole genome shotgun (WGS) entry which is preliminary data.</text>
</comment>
<reference evidence="2 3" key="1">
    <citation type="submission" date="2013-02" db="EMBL/GenBank/DDBJ databases">
        <title>A novel strain isolated from Lonar lake, Maharashtra, India.</title>
        <authorList>
            <person name="Singh A."/>
        </authorList>
    </citation>
    <scope>NUCLEOTIDE SEQUENCE [LARGE SCALE GENOMIC DNA]</scope>
    <source>
        <strain evidence="2 3">AK24</strain>
    </source>
</reference>
<dbReference type="Proteomes" id="UP000013909">
    <property type="component" value="Unassembled WGS sequence"/>
</dbReference>
<dbReference type="AlphaFoldDB" id="R7ZM52"/>
<dbReference type="STRING" id="1232681.ADIS_4352"/>
<evidence type="ECO:0008006" key="4">
    <source>
        <dbReference type="Google" id="ProtNLM"/>
    </source>
</evidence>
<proteinExistence type="predicted"/>
<dbReference type="PANTHER" id="PTHR39419">
    <property type="entry name" value="SLL0814 PROTEIN"/>
    <property type="match status" value="1"/>
</dbReference>
<sequence>MFLLASFGIGMIAEIVGVQTGLLFGDYSYGPVLGLKLAGVPLIIGINWFILAYASGQLAANWIKSPLIAAAAASLLMVVLDFVIEPVAITLDFWNWQGGEIPLGNYIGWFLVAFLIQLIYQNLPLVRENQISTYLLLNLFLFFAILIFLL</sequence>
<accession>R7ZM52</accession>
<protein>
    <recommendedName>
        <fullName evidence="4">Carotenoid biosynthesis protein</fullName>
    </recommendedName>
</protein>
<evidence type="ECO:0000256" key="1">
    <source>
        <dbReference type="SAM" id="Phobius"/>
    </source>
</evidence>
<dbReference type="EMBL" id="AQHR01000110">
    <property type="protein sequence ID" value="EON75181.1"/>
    <property type="molecule type" value="Genomic_DNA"/>
</dbReference>
<dbReference type="PANTHER" id="PTHR39419:SF1">
    <property type="entry name" value="SLL0814 PROTEIN"/>
    <property type="match status" value="1"/>
</dbReference>
<feature type="transmembrane region" description="Helical" evidence="1">
    <location>
        <begin position="67"/>
        <end position="91"/>
    </location>
</feature>